<keyword evidence="3" id="KW-1185">Reference proteome</keyword>
<dbReference type="InterPro" id="IPR042150">
    <property type="entry name" value="MmRce1-like"/>
</dbReference>
<dbReference type="OrthoDB" id="3693644at2"/>
<evidence type="ECO:0000259" key="1">
    <source>
        <dbReference type="Pfam" id="PF02517"/>
    </source>
</evidence>
<name>A0A0G9HCL2_9GAMM</name>
<evidence type="ECO:0000313" key="3">
    <source>
        <dbReference type="Proteomes" id="UP000182987"/>
    </source>
</evidence>
<dbReference type="GO" id="GO:0004175">
    <property type="term" value="F:endopeptidase activity"/>
    <property type="evidence" value="ECO:0007669"/>
    <property type="project" value="UniProtKB-ARBA"/>
</dbReference>
<evidence type="ECO:0000313" key="2">
    <source>
        <dbReference type="EMBL" id="APG05068.1"/>
    </source>
</evidence>
<dbReference type="RefSeq" id="WP_046967121.1">
    <property type="nucleotide sequence ID" value="NZ_CP017480.1"/>
</dbReference>
<dbReference type="KEGG" id="lrz:BJI69_14970"/>
<sequence>MTAKSEAALKDIAWFLFWLVVFSAPIDAFSVYLGYTTPMISRITMWAPGAAALVTCLIRRIRIDSLGWHWPKWNVIGWSYFLPWFYALPVYFLAWLLIPGALDWPAFVAQSAQPYHVVNHAGLFAAAFSIPTTLVFAFLSTMMWALGEELGWRGFLQPRMGAWLGTTKGALVVGLIWAAWHYPVLLGADYNSGTPPAYALTCFTLTVVSMAVISGWLRTVSASIWPSVVLHAIHNTLIQAVLDAMTNTHGNAPYVTTEFGFGMTLTMAATAFVVARTCAKRNPTGVAA</sequence>
<accession>A0A0G9HCL2</accession>
<dbReference type="STRING" id="1440763.BJI69_14970"/>
<organism evidence="2 3">
    <name type="scientific">Luteibacter rhizovicinus DSM 16549</name>
    <dbReference type="NCBI Taxonomy" id="1440763"/>
    <lineage>
        <taxon>Bacteria</taxon>
        <taxon>Pseudomonadati</taxon>
        <taxon>Pseudomonadota</taxon>
        <taxon>Gammaproteobacteria</taxon>
        <taxon>Lysobacterales</taxon>
        <taxon>Rhodanobacteraceae</taxon>
        <taxon>Luteibacter</taxon>
    </lineage>
</organism>
<protein>
    <recommendedName>
        <fullName evidence="1">CAAX prenyl protease 2/Lysostaphin resistance protein A-like domain-containing protein</fullName>
    </recommendedName>
</protein>
<gene>
    <name evidence="2" type="ORF">BJI69_14970</name>
</gene>
<dbReference type="Pfam" id="PF02517">
    <property type="entry name" value="Rce1-like"/>
    <property type="match status" value="1"/>
</dbReference>
<dbReference type="InterPro" id="IPR003675">
    <property type="entry name" value="Rce1/LyrA-like_dom"/>
</dbReference>
<proteinExistence type="predicted"/>
<dbReference type="AlphaFoldDB" id="A0A0G9HCL2"/>
<dbReference type="PANTHER" id="PTHR35797:SF1">
    <property type="entry name" value="PROTEASE"/>
    <property type="match status" value="1"/>
</dbReference>
<dbReference type="PANTHER" id="PTHR35797">
    <property type="entry name" value="PROTEASE-RELATED"/>
    <property type="match status" value="1"/>
</dbReference>
<dbReference type="GO" id="GO:0080120">
    <property type="term" value="P:CAAX-box protein maturation"/>
    <property type="evidence" value="ECO:0007669"/>
    <property type="project" value="UniProtKB-ARBA"/>
</dbReference>
<dbReference type="EMBL" id="CP017480">
    <property type="protein sequence ID" value="APG05068.1"/>
    <property type="molecule type" value="Genomic_DNA"/>
</dbReference>
<feature type="domain" description="CAAX prenyl protease 2/Lysostaphin resistance protein A-like" evidence="1">
    <location>
        <begin position="132"/>
        <end position="236"/>
    </location>
</feature>
<dbReference type="Proteomes" id="UP000182987">
    <property type="component" value="Chromosome"/>
</dbReference>
<dbReference type="PATRIC" id="fig|1440763.5.peg.1296"/>
<reference evidence="3" key="1">
    <citation type="submission" date="2016-09" db="EMBL/GenBank/DDBJ databases">
        <authorList>
            <person name="Lysoe E."/>
        </authorList>
    </citation>
    <scope>NUCLEOTIDE SEQUENCE [LARGE SCALE GENOMIC DNA]</scope>
    <source>
        <strain evidence="3">LJ96T</strain>
    </source>
</reference>